<dbReference type="KEGG" id="lsf:I8J32_009595"/>
<dbReference type="Proteomes" id="UP000639274">
    <property type="component" value="Chromosome"/>
</dbReference>
<dbReference type="Gene3D" id="1.10.1660.10">
    <property type="match status" value="1"/>
</dbReference>
<dbReference type="GO" id="GO:0006355">
    <property type="term" value="P:regulation of DNA-templated transcription"/>
    <property type="evidence" value="ECO:0007669"/>
    <property type="project" value="InterPro"/>
</dbReference>
<evidence type="ECO:0000313" key="3">
    <source>
        <dbReference type="EMBL" id="QSX77062.1"/>
    </source>
</evidence>
<evidence type="ECO:0000256" key="1">
    <source>
        <dbReference type="PROSITE-ProRule" id="PRU00339"/>
    </source>
</evidence>
<dbReference type="PANTHER" id="PTHR44216">
    <property type="entry name" value="PROTEIN O-MANNOSYL-TRANSFERASE TMTC2"/>
    <property type="match status" value="1"/>
</dbReference>
<dbReference type="PROSITE" id="PS50005">
    <property type="entry name" value="TPR"/>
    <property type="match status" value="1"/>
</dbReference>
<dbReference type="InterPro" id="IPR011990">
    <property type="entry name" value="TPR-like_helical_dom_sf"/>
</dbReference>
<dbReference type="Pfam" id="PF14559">
    <property type="entry name" value="TPR_19"/>
    <property type="match status" value="1"/>
</dbReference>
<dbReference type="InterPro" id="IPR052384">
    <property type="entry name" value="TMTC_O-mannosyltransferase"/>
</dbReference>
<organism evidence="3 4">
    <name type="scientific">Agrilutibacter solisilvae</name>
    <dbReference type="NCBI Taxonomy" id="2763317"/>
    <lineage>
        <taxon>Bacteria</taxon>
        <taxon>Pseudomonadati</taxon>
        <taxon>Pseudomonadota</taxon>
        <taxon>Gammaproteobacteria</taxon>
        <taxon>Lysobacterales</taxon>
        <taxon>Lysobacteraceae</taxon>
        <taxon>Agrilutibacter</taxon>
    </lineage>
</organism>
<keyword evidence="1" id="KW-0802">TPR repeat</keyword>
<dbReference type="EMBL" id="CP071518">
    <property type="protein sequence ID" value="QSX77062.1"/>
    <property type="molecule type" value="Genomic_DNA"/>
</dbReference>
<evidence type="ECO:0000313" key="4">
    <source>
        <dbReference type="Proteomes" id="UP000639274"/>
    </source>
</evidence>
<dbReference type="Pfam" id="PF13411">
    <property type="entry name" value="MerR_1"/>
    <property type="match status" value="1"/>
</dbReference>
<dbReference type="AlphaFoldDB" id="A0A975AQU6"/>
<feature type="repeat" description="TPR" evidence="1">
    <location>
        <begin position="211"/>
        <end position="244"/>
    </location>
</feature>
<keyword evidence="4" id="KW-1185">Reference proteome</keyword>
<evidence type="ECO:0000259" key="2">
    <source>
        <dbReference type="Pfam" id="PF13411"/>
    </source>
</evidence>
<name>A0A975AQU6_9GAMM</name>
<dbReference type="GO" id="GO:0035269">
    <property type="term" value="P:protein O-linked glycosylation via mannose"/>
    <property type="evidence" value="ECO:0007669"/>
    <property type="project" value="TreeGrafter"/>
</dbReference>
<dbReference type="RefSeq" id="WP_200611431.1">
    <property type="nucleotide sequence ID" value="NZ_CP071518.1"/>
</dbReference>
<dbReference type="SMART" id="SM00028">
    <property type="entry name" value="TPR"/>
    <property type="match status" value="3"/>
</dbReference>
<feature type="domain" description="HTH merR-type" evidence="2">
    <location>
        <begin position="5"/>
        <end position="71"/>
    </location>
</feature>
<gene>
    <name evidence="3" type="ORF">I8J32_009595</name>
</gene>
<protein>
    <submittedName>
        <fullName evidence="3">Tetratricopeptide repeat protein</fullName>
    </submittedName>
</protein>
<dbReference type="InterPro" id="IPR000551">
    <property type="entry name" value="MerR-type_HTH_dom"/>
</dbReference>
<dbReference type="GO" id="GO:0000030">
    <property type="term" value="F:mannosyltransferase activity"/>
    <property type="evidence" value="ECO:0007669"/>
    <property type="project" value="TreeGrafter"/>
</dbReference>
<dbReference type="PANTHER" id="PTHR44216:SF3">
    <property type="entry name" value="PROTEIN O-MANNOSYL-TRANSFERASE TMTC2"/>
    <property type="match status" value="1"/>
</dbReference>
<sequence>MHQYGVREVEKLLGLSRGTLRSLINAGFVVPARGPRNALQFSFRDLIVLRTAQALAAAKLPNRRILRALRELRTRLPEEMPLSGLSIAAFADQVVVREGGNRYQAESGQYLLSFEGDPAQGQLRVIQASVATAPASTPAPAAAGPDWHASALALEHEDPAGAVELYRRAIQHDPARLEARINLGRLLHELERNEEALAVYREAAAQAGADALLHFNLGVLLDDMERRAEAIQAYRAALDADPLLADAHYNLALLHETLEQPREAIRHMAQYRKLQKQST</sequence>
<reference evidence="3 4" key="1">
    <citation type="submission" date="2021-03" db="EMBL/GenBank/DDBJ databases">
        <title>Lysobacter sp. nov. isolated from soil of gangwondo yeongwol, south Korea.</title>
        <authorList>
            <person name="Kim K.R."/>
            <person name="Kim K.H."/>
            <person name="Jeon C.O."/>
        </authorList>
    </citation>
    <scope>NUCLEOTIDE SEQUENCE [LARGE SCALE GENOMIC DNA]</scope>
    <source>
        <strain evidence="3 4">R19</strain>
    </source>
</reference>
<dbReference type="Gene3D" id="1.25.40.10">
    <property type="entry name" value="Tetratricopeptide repeat domain"/>
    <property type="match status" value="1"/>
</dbReference>
<dbReference type="SUPFAM" id="SSF46955">
    <property type="entry name" value="Putative DNA-binding domain"/>
    <property type="match status" value="1"/>
</dbReference>
<proteinExistence type="predicted"/>
<dbReference type="InterPro" id="IPR019734">
    <property type="entry name" value="TPR_rpt"/>
</dbReference>
<accession>A0A975AQU6</accession>
<dbReference type="Pfam" id="PF13432">
    <property type="entry name" value="TPR_16"/>
    <property type="match status" value="1"/>
</dbReference>
<dbReference type="GO" id="GO:0003677">
    <property type="term" value="F:DNA binding"/>
    <property type="evidence" value="ECO:0007669"/>
    <property type="project" value="InterPro"/>
</dbReference>
<dbReference type="SUPFAM" id="SSF48452">
    <property type="entry name" value="TPR-like"/>
    <property type="match status" value="1"/>
</dbReference>
<dbReference type="InterPro" id="IPR009061">
    <property type="entry name" value="DNA-bd_dom_put_sf"/>
</dbReference>